<feature type="domain" description="TPM" evidence="2">
    <location>
        <begin position="32"/>
        <end position="153"/>
    </location>
</feature>
<organism evidence="3 4">
    <name type="scientific">Pseudomonas protegens</name>
    <dbReference type="NCBI Taxonomy" id="380021"/>
    <lineage>
        <taxon>Bacteria</taxon>
        <taxon>Pseudomonadati</taxon>
        <taxon>Pseudomonadota</taxon>
        <taxon>Gammaproteobacteria</taxon>
        <taxon>Pseudomonadales</taxon>
        <taxon>Pseudomonadaceae</taxon>
        <taxon>Pseudomonas</taxon>
    </lineage>
</organism>
<evidence type="ECO:0000313" key="4">
    <source>
        <dbReference type="Proteomes" id="UP000244178"/>
    </source>
</evidence>
<dbReference type="Proteomes" id="UP000244178">
    <property type="component" value="Unassembled WGS sequence"/>
</dbReference>
<dbReference type="RefSeq" id="WP_060837907.1">
    <property type="nucleotide sequence ID" value="NZ_PIZE01000001.1"/>
</dbReference>
<evidence type="ECO:0000313" key="3">
    <source>
        <dbReference type="EMBL" id="PUA45739.1"/>
    </source>
</evidence>
<keyword evidence="1" id="KW-0472">Membrane</keyword>
<reference evidence="3 4" key="1">
    <citation type="submission" date="2018-03" db="EMBL/GenBank/DDBJ databases">
        <title>Draft genome sequence of the plant growth promoting rhizobacterium Pseudomonas protegens strain BNJ-SS-45 isolated from wheat (Triticum aestivum) rhizosphere.</title>
        <authorList>
            <person name="Bajpai A."/>
            <person name="Shende K."/>
            <person name="Meena N."/>
            <person name="Upadhyayula S.R."/>
            <person name="Suravajhala P."/>
            <person name="Medicherla K.M."/>
            <person name="Johri B.N."/>
        </authorList>
    </citation>
    <scope>NUCLEOTIDE SEQUENCE [LARGE SCALE GENOMIC DNA]</scope>
    <source>
        <strain evidence="3 4">BNJ-SS-45</strain>
    </source>
</reference>
<feature type="transmembrane region" description="Helical" evidence="1">
    <location>
        <begin position="187"/>
        <end position="209"/>
    </location>
</feature>
<keyword evidence="1" id="KW-1133">Transmembrane helix</keyword>
<accession>A0A2T6GNL0</accession>
<dbReference type="EMBL" id="PYJM01000002">
    <property type="protein sequence ID" value="PUA45739.1"/>
    <property type="molecule type" value="Genomic_DNA"/>
</dbReference>
<evidence type="ECO:0000259" key="2">
    <source>
        <dbReference type="Pfam" id="PF04536"/>
    </source>
</evidence>
<evidence type="ECO:0000256" key="1">
    <source>
        <dbReference type="SAM" id="Phobius"/>
    </source>
</evidence>
<comment type="caution">
    <text evidence="3">The sequence shown here is derived from an EMBL/GenBank/DDBJ whole genome shotgun (WGS) entry which is preliminary data.</text>
</comment>
<proteinExistence type="predicted"/>
<dbReference type="PANTHER" id="PTHR30373">
    <property type="entry name" value="UPF0603 PROTEIN YGCG"/>
    <property type="match status" value="1"/>
</dbReference>
<protein>
    <submittedName>
        <fullName evidence="3">Methanol dehydrogenase</fullName>
    </submittedName>
</protein>
<dbReference type="InterPro" id="IPR007621">
    <property type="entry name" value="TPM_dom"/>
</dbReference>
<dbReference type="AlphaFoldDB" id="A0A2T6GNL0"/>
<dbReference type="Gene3D" id="3.10.310.50">
    <property type="match status" value="1"/>
</dbReference>
<dbReference type="PANTHER" id="PTHR30373:SF2">
    <property type="entry name" value="UPF0603 PROTEIN YGCG"/>
    <property type="match status" value="1"/>
</dbReference>
<sequence>MRLYKIGLVLLLWVFAVSAQAELRFPALTGRVVDDAQMIEPSVRAQLTRELQAHEQATSEQLVVVTLPDLQGASIEDYGYQLGRHWGIGQKDKNNGALLIVARDERKLRIEVGYGLEERLTDAQASVIINQVITPAFKTGQFSKGISDGVSAMLLVLGGTPLDEPATAYDSGGESSPQDDFVQRHPWLFLFMVLLFILVVMVAQALGFITTTSGRGGGGGGFGGGGFGGGSGGGGFSGGGGSFGGGGSSGGW</sequence>
<dbReference type="Pfam" id="PF04536">
    <property type="entry name" value="TPM_phosphatase"/>
    <property type="match status" value="1"/>
</dbReference>
<name>A0A2T6GNL0_9PSED</name>
<keyword evidence="1" id="KW-0812">Transmembrane</keyword>
<gene>
    <name evidence="3" type="ORF">C5U62_09690</name>
</gene>